<evidence type="ECO:0000313" key="18">
    <source>
        <dbReference type="Proteomes" id="UP000743899"/>
    </source>
</evidence>
<comment type="caution">
    <text evidence="17">The sequence shown here is derived from an EMBL/GenBank/DDBJ whole genome shotgun (WGS) entry which is preliminary data.</text>
</comment>
<evidence type="ECO:0000256" key="3">
    <source>
        <dbReference type="ARBA" id="ARBA00012438"/>
    </source>
</evidence>
<feature type="transmembrane region" description="Helical" evidence="14">
    <location>
        <begin position="12"/>
        <end position="40"/>
    </location>
</feature>
<evidence type="ECO:0000256" key="4">
    <source>
        <dbReference type="ARBA" id="ARBA00022475"/>
    </source>
</evidence>
<dbReference type="InterPro" id="IPR050398">
    <property type="entry name" value="HssS/ArlS-like"/>
</dbReference>
<dbReference type="Pfam" id="PF00512">
    <property type="entry name" value="HisKA"/>
    <property type="match status" value="1"/>
</dbReference>
<dbReference type="SUPFAM" id="SSF47384">
    <property type="entry name" value="Homodimeric domain of signal transducing histidine kinase"/>
    <property type="match status" value="1"/>
</dbReference>
<keyword evidence="18" id="KW-1185">Reference proteome</keyword>
<dbReference type="PRINTS" id="PR00344">
    <property type="entry name" value="BCTRLSENSOR"/>
</dbReference>
<keyword evidence="5" id="KW-0597">Phosphoprotein</keyword>
<evidence type="ECO:0000256" key="8">
    <source>
        <dbReference type="ARBA" id="ARBA00022741"/>
    </source>
</evidence>
<evidence type="ECO:0000256" key="2">
    <source>
        <dbReference type="ARBA" id="ARBA00004651"/>
    </source>
</evidence>
<dbReference type="PROSITE" id="PS50109">
    <property type="entry name" value="HIS_KIN"/>
    <property type="match status" value="1"/>
</dbReference>
<dbReference type="SMART" id="SM00387">
    <property type="entry name" value="HATPase_c"/>
    <property type="match status" value="1"/>
</dbReference>
<keyword evidence="6" id="KW-0808">Transferase</keyword>
<feature type="domain" description="HAMP" evidence="16">
    <location>
        <begin position="186"/>
        <end position="238"/>
    </location>
</feature>
<dbReference type="EMBL" id="JAACYS010000031">
    <property type="protein sequence ID" value="NCU17720.1"/>
    <property type="molecule type" value="Genomic_DNA"/>
</dbReference>
<dbReference type="SMART" id="SM00388">
    <property type="entry name" value="HisKA"/>
    <property type="match status" value="1"/>
</dbReference>
<feature type="transmembrane region" description="Helical" evidence="14">
    <location>
        <begin position="160"/>
        <end position="179"/>
    </location>
</feature>
<dbReference type="SMART" id="SM00304">
    <property type="entry name" value="HAMP"/>
    <property type="match status" value="1"/>
</dbReference>
<dbReference type="InterPro" id="IPR004358">
    <property type="entry name" value="Sig_transdc_His_kin-like_C"/>
</dbReference>
<comment type="catalytic activity">
    <reaction evidence="1">
        <text>ATP + protein L-histidine = ADP + protein N-phospho-L-histidine.</text>
        <dbReference type="EC" id="2.7.13.3"/>
    </reaction>
</comment>
<keyword evidence="12" id="KW-0902">Two-component regulatory system</keyword>
<evidence type="ECO:0000256" key="1">
    <source>
        <dbReference type="ARBA" id="ARBA00000085"/>
    </source>
</evidence>
<evidence type="ECO:0000256" key="14">
    <source>
        <dbReference type="SAM" id="Phobius"/>
    </source>
</evidence>
<dbReference type="InterPro" id="IPR003594">
    <property type="entry name" value="HATPase_dom"/>
</dbReference>
<keyword evidence="4" id="KW-1003">Cell membrane</keyword>
<keyword evidence="7 14" id="KW-0812">Transmembrane</keyword>
<evidence type="ECO:0000256" key="13">
    <source>
        <dbReference type="ARBA" id="ARBA00023136"/>
    </source>
</evidence>
<dbReference type="PROSITE" id="PS50885">
    <property type="entry name" value="HAMP"/>
    <property type="match status" value="1"/>
</dbReference>
<evidence type="ECO:0000256" key="9">
    <source>
        <dbReference type="ARBA" id="ARBA00022777"/>
    </source>
</evidence>
<accession>A0ABX0A2Q3</accession>
<comment type="subcellular location">
    <subcellularLocation>
        <location evidence="2">Cell membrane</location>
        <topology evidence="2">Multi-pass membrane protein</topology>
    </subcellularLocation>
</comment>
<keyword evidence="10" id="KW-0067">ATP-binding</keyword>
<keyword evidence="11 14" id="KW-1133">Transmembrane helix</keyword>
<dbReference type="InterPro" id="IPR036097">
    <property type="entry name" value="HisK_dim/P_sf"/>
</dbReference>
<keyword evidence="8" id="KW-0547">Nucleotide-binding</keyword>
<evidence type="ECO:0000259" key="15">
    <source>
        <dbReference type="PROSITE" id="PS50109"/>
    </source>
</evidence>
<feature type="domain" description="Histidine kinase" evidence="15">
    <location>
        <begin position="253"/>
        <end position="470"/>
    </location>
</feature>
<dbReference type="RefSeq" id="WP_161920551.1">
    <property type="nucleotide sequence ID" value="NZ_JAACYS010000031.1"/>
</dbReference>
<dbReference type="Gene3D" id="1.10.287.130">
    <property type="match status" value="1"/>
</dbReference>
<dbReference type="SUPFAM" id="SSF55874">
    <property type="entry name" value="ATPase domain of HSP90 chaperone/DNA topoisomerase II/histidine kinase"/>
    <property type="match status" value="1"/>
</dbReference>
<dbReference type="InterPro" id="IPR003661">
    <property type="entry name" value="HisK_dim/P_dom"/>
</dbReference>
<evidence type="ECO:0000256" key="5">
    <source>
        <dbReference type="ARBA" id="ARBA00022553"/>
    </source>
</evidence>
<dbReference type="CDD" id="cd00082">
    <property type="entry name" value="HisKA"/>
    <property type="match status" value="1"/>
</dbReference>
<evidence type="ECO:0000256" key="11">
    <source>
        <dbReference type="ARBA" id="ARBA00022989"/>
    </source>
</evidence>
<dbReference type="Proteomes" id="UP000743899">
    <property type="component" value="Unassembled WGS sequence"/>
</dbReference>
<keyword evidence="9 17" id="KW-0418">Kinase</keyword>
<reference evidence="17 18" key="1">
    <citation type="submission" date="2020-01" db="EMBL/GenBank/DDBJ databases">
        <title>A novel Bacillus sp. from Pasinler.</title>
        <authorList>
            <person name="Adiguzel A."/>
            <person name="Ay H."/>
            <person name="Baltaci M.O."/>
        </authorList>
    </citation>
    <scope>NUCLEOTIDE SEQUENCE [LARGE SCALE GENOMIC DNA]</scope>
    <source>
        <strain evidence="17 18">P1</strain>
    </source>
</reference>
<dbReference type="GO" id="GO:0016301">
    <property type="term" value="F:kinase activity"/>
    <property type="evidence" value="ECO:0007669"/>
    <property type="project" value="UniProtKB-KW"/>
</dbReference>
<sequence length="477" mass="55630">MKKDKTIKRDFYLLVVKVFFATVLSSFIAYLCLFFFLFIFTDNGLIKSTDYFVKYLDMIEENIKENSNDILSGRLIDLDFYSEKIQGEVLDLNGNHLYGDQGTLEQSINIGDVINHEQVMGSYIYRFIPIKDDNKIEAVYVLKAPFSFINNNADTPGVGFVYIVLLISPLIFFVLYLILFTSRLYKSLFNNINVLLYAADKISNGDFDFKVHGLKRLEFIRIQDSFNAMICALKEMINSLSKSEDERKIMVSSIAHDIRTPITVIQGQMDLINDLKKNRNIDITPHLDIIRRNCNRMSMLTENLSLLYKVEKPDFLMNIRKVDLKKMLNEKKQEIRTMVYYKNVKIIFDVNLSQSYYYIDEAMILRVIDNLLYNSLRFTKDGKIELKVREEMTGEKCQLHFKLMDTGSGFREKDPSALFQAFYQNEQNKNHFGLGLYIAKKIVGNFDGKIWAYNNEMGGATVEFYLTLPLRLNYSRK</sequence>
<dbReference type="InterPro" id="IPR005467">
    <property type="entry name" value="His_kinase_dom"/>
</dbReference>
<evidence type="ECO:0000313" key="17">
    <source>
        <dbReference type="EMBL" id="NCU17720.1"/>
    </source>
</evidence>
<keyword evidence="13 14" id="KW-0472">Membrane</keyword>
<evidence type="ECO:0000256" key="10">
    <source>
        <dbReference type="ARBA" id="ARBA00022840"/>
    </source>
</evidence>
<gene>
    <name evidence="17" type="ORF">GW534_08120</name>
</gene>
<dbReference type="InterPro" id="IPR036890">
    <property type="entry name" value="HATPase_C_sf"/>
</dbReference>
<dbReference type="PANTHER" id="PTHR45528:SF8">
    <property type="entry name" value="HISTIDINE KINASE"/>
    <property type="match status" value="1"/>
</dbReference>
<dbReference type="Pfam" id="PF02518">
    <property type="entry name" value="HATPase_c"/>
    <property type="match status" value="1"/>
</dbReference>
<protein>
    <recommendedName>
        <fullName evidence="3">histidine kinase</fullName>
        <ecNumber evidence="3">2.7.13.3</ecNumber>
    </recommendedName>
</protein>
<dbReference type="PANTHER" id="PTHR45528">
    <property type="entry name" value="SENSOR HISTIDINE KINASE CPXA"/>
    <property type="match status" value="1"/>
</dbReference>
<dbReference type="InterPro" id="IPR003660">
    <property type="entry name" value="HAMP_dom"/>
</dbReference>
<dbReference type="EC" id="2.7.13.3" evidence="3"/>
<evidence type="ECO:0000256" key="7">
    <source>
        <dbReference type="ARBA" id="ARBA00022692"/>
    </source>
</evidence>
<organism evidence="17 18">
    <name type="scientific">Pallidibacillus pasinlerensis</name>
    <dbReference type="NCBI Taxonomy" id="2703818"/>
    <lineage>
        <taxon>Bacteria</taxon>
        <taxon>Bacillati</taxon>
        <taxon>Bacillota</taxon>
        <taxon>Bacilli</taxon>
        <taxon>Bacillales</taxon>
        <taxon>Bacillaceae</taxon>
        <taxon>Pallidibacillus</taxon>
    </lineage>
</organism>
<dbReference type="Gene3D" id="6.10.340.10">
    <property type="match status" value="1"/>
</dbReference>
<evidence type="ECO:0000256" key="12">
    <source>
        <dbReference type="ARBA" id="ARBA00023012"/>
    </source>
</evidence>
<name>A0ABX0A2Q3_9BACI</name>
<evidence type="ECO:0000256" key="6">
    <source>
        <dbReference type="ARBA" id="ARBA00022679"/>
    </source>
</evidence>
<evidence type="ECO:0000259" key="16">
    <source>
        <dbReference type="PROSITE" id="PS50885"/>
    </source>
</evidence>
<dbReference type="Gene3D" id="3.30.565.10">
    <property type="entry name" value="Histidine kinase-like ATPase, C-terminal domain"/>
    <property type="match status" value="1"/>
</dbReference>
<proteinExistence type="predicted"/>